<dbReference type="Gene3D" id="2.30.40.10">
    <property type="entry name" value="Urease, subunit C, domain 1"/>
    <property type="match status" value="1"/>
</dbReference>
<name>A0ABR7VG00_9FLAO</name>
<dbReference type="InterPro" id="IPR051781">
    <property type="entry name" value="Metallo-dep_Hydrolase"/>
</dbReference>
<dbReference type="SUPFAM" id="SSF51338">
    <property type="entry name" value="Composite domain of metallo-dependent hydrolases"/>
    <property type="match status" value="1"/>
</dbReference>
<evidence type="ECO:0000259" key="1">
    <source>
        <dbReference type="Pfam" id="PF01979"/>
    </source>
</evidence>
<dbReference type="RefSeq" id="WP_188315688.1">
    <property type="nucleotide sequence ID" value="NZ_JABTCG010000011.1"/>
</dbReference>
<evidence type="ECO:0000313" key="3">
    <source>
        <dbReference type="Proteomes" id="UP000598350"/>
    </source>
</evidence>
<reference evidence="2 3" key="1">
    <citation type="submission" date="2020-05" db="EMBL/GenBank/DDBJ databases">
        <title>The draft genome sequence of Maribacter arenosus CAU 1321.</title>
        <authorList>
            <person name="Mu L."/>
        </authorList>
    </citation>
    <scope>NUCLEOTIDE SEQUENCE [LARGE SCALE GENOMIC DNA]</scope>
    <source>
        <strain evidence="2 3">CAU 1321</strain>
    </source>
</reference>
<accession>A0ABR7VG00</accession>
<organism evidence="2 3">
    <name type="scientific">Maribacter arenosus</name>
    <dbReference type="NCBI Taxonomy" id="1854708"/>
    <lineage>
        <taxon>Bacteria</taxon>
        <taxon>Pseudomonadati</taxon>
        <taxon>Bacteroidota</taxon>
        <taxon>Flavobacteriia</taxon>
        <taxon>Flavobacteriales</taxon>
        <taxon>Flavobacteriaceae</taxon>
        <taxon>Maribacter</taxon>
    </lineage>
</organism>
<proteinExistence type="predicted"/>
<dbReference type="PANTHER" id="PTHR43135:SF3">
    <property type="entry name" value="ALPHA-D-RIBOSE 1-METHYLPHOSPHONATE 5-TRIPHOSPHATE DIPHOSPHATASE"/>
    <property type="match status" value="1"/>
</dbReference>
<sequence length="489" mass="54538">MEIAFRNIMILGFLILGNYSCDNPRKEKTDNLIVITNTSLIDMNNGQVSEGMTLIIKNGIITTIGKSNEIELSPEAKIVNGTGKYIIPGLWDMHAHTSSESVTRSILYPLFIANGVTGIRVLSADCFEPCWELDMSIEQSRGLQSEVKYGKVIGPNAILGSTYIHGVKSGEASTIKEPGNRQDGKKLVHLLLDRGVDFIKIYDEIPREAYFGIADEANKKELPIAGHVPASIKASEASDAGQKSIEHCCAGSLFEECSSEEKRLREQITELIQSREPKNMYSLVLELVKTYDDAKCQEVFKKFLENNTFFTPTLVATEMDNILRDYDWRDDSRLKYLPEKEHDFWIEDEISTKEILGIQNPLIREKRFNIVGDMNKAGVKLLAGSDCGVFGVHYGFGLHEELELLVEAGLTELEALQTATLNAAEYADKSDSYGNIKIGFIADLILLEANPLDNISNTKEIYSVLSNGKFYDRQSLDTILKKVAIEVAK</sequence>
<dbReference type="InterPro" id="IPR006680">
    <property type="entry name" value="Amidohydro-rel"/>
</dbReference>
<dbReference type="PANTHER" id="PTHR43135">
    <property type="entry name" value="ALPHA-D-RIBOSE 1-METHYLPHOSPHONATE 5-TRIPHOSPHATE DIPHOSPHATASE"/>
    <property type="match status" value="1"/>
</dbReference>
<dbReference type="Gene3D" id="3.40.50.10910">
    <property type="entry name" value="Amidohydrolase"/>
    <property type="match status" value="1"/>
</dbReference>
<comment type="caution">
    <text evidence="2">The sequence shown here is derived from an EMBL/GenBank/DDBJ whole genome shotgun (WGS) entry which is preliminary data.</text>
</comment>
<dbReference type="SUPFAM" id="SSF51556">
    <property type="entry name" value="Metallo-dependent hydrolases"/>
    <property type="match status" value="1"/>
</dbReference>
<protein>
    <submittedName>
        <fullName evidence="2">Amidohydrolase family protein</fullName>
    </submittedName>
</protein>
<gene>
    <name evidence="2" type="ORF">HPE63_17960</name>
</gene>
<dbReference type="Gene3D" id="3.30.110.90">
    <property type="entry name" value="Amidohydrolase"/>
    <property type="match status" value="1"/>
</dbReference>
<dbReference type="Gene3D" id="1.20.58.520">
    <property type="entry name" value="Amidohydrolase"/>
    <property type="match status" value="1"/>
</dbReference>
<evidence type="ECO:0000313" key="2">
    <source>
        <dbReference type="EMBL" id="MBD0852566.1"/>
    </source>
</evidence>
<dbReference type="InterPro" id="IPR032466">
    <property type="entry name" value="Metal_Hydrolase"/>
</dbReference>
<dbReference type="Pfam" id="PF01979">
    <property type="entry name" value="Amidohydro_1"/>
    <property type="match status" value="1"/>
</dbReference>
<dbReference type="InterPro" id="IPR011059">
    <property type="entry name" value="Metal-dep_hydrolase_composite"/>
</dbReference>
<feature type="domain" description="Amidohydrolase-related" evidence="1">
    <location>
        <begin position="207"/>
        <end position="469"/>
    </location>
</feature>
<keyword evidence="3" id="KW-1185">Reference proteome</keyword>
<dbReference type="Proteomes" id="UP000598350">
    <property type="component" value="Unassembled WGS sequence"/>
</dbReference>
<dbReference type="EMBL" id="JABTCG010000011">
    <property type="protein sequence ID" value="MBD0852566.1"/>
    <property type="molecule type" value="Genomic_DNA"/>
</dbReference>